<keyword evidence="2" id="KW-1185">Reference proteome</keyword>
<gene>
    <name evidence="1" type="ORF">HMPREF0061_1394</name>
</gene>
<comment type="caution">
    <text evidence="1">The sequence shown here is derived from an EMBL/GenBank/DDBJ whole genome shotgun (WGS) entry which is preliminary data.</text>
</comment>
<reference evidence="1 2" key="1">
    <citation type="submission" date="2010-04" db="EMBL/GenBank/DDBJ databases">
        <authorList>
            <person name="Muzny D."/>
            <person name="Qin X."/>
            <person name="Deng J."/>
            <person name="Jiang H."/>
            <person name="Liu Y."/>
            <person name="Qu J."/>
            <person name="Song X.-Z."/>
            <person name="Zhang L."/>
            <person name="Thornton R."/>
            <person name="Coyle M."/>
            <person name="Francisco L."/>
            <person name="Jackson L."/>
            <person name="Javaid M."/>
            <person name="Korchina V."/>
            <person name="Kovar C."/>
            <person name="Mata R."/>
            <person name="Mathew T."/>
            <person name="Ngo R."/>
            <person name="Nguyen L."/>
            <person name="Nguyen N."/>
            <person name="Okwuonu G."/>
            <person name="Ongeri F."/>
            <person name="Pham C."/>
            <person name="Simmons D."/>
            <person name="Wilczek-Boney K."/>
            <person name="Hale W."/>
            <person name="Jakkamsetti A."/>
            <person name="Pham P."/>
            <person name="Ruth R."/>
            <person name="San Lucas F."/>
            <person name="Warren J."/>
            <person name="Zhang J."/>
            <person name="Zhao Z."/>
            <person name="Zhou C."/>
            <person name="Zhu D."/>
            <person name="Lee S."/>
            <person name="Bess C."/>
            <person name="Blankenburg K."/>
            <person name="Forbes L."/>
            <person name="Fu Q."/>
            <person name="Gubbala S."/>
            <person name="Hirani K."/>
            <person name="Jayaseelan J.C."/>
            <person name="Lara F."/>
            <person name="Munidasa M."/>
            <person name="Palculict T."/>
            <person name="Patil S."/>
            <person name="Pu L.-L."/>
            <person name="Saada N."/>
            <person name="Tang L."/>
            <person name="Weissenberger G."/>
            <person name="Zhu Y."/>
            <person name="Hemphill L."/>
            <person name="Shang Y."/>
            <person name="Youmans B."/>
            <person name="Ayvaz T."/>
            <person name="Ross M."/>
            <person name="Santibanez J."/>
            <person name="Aqrawi P."/>
            <person name="Gross S."/>
            <person name="Joshi V."/>
            <person name="Fowler G."/>
            <person name="Nazareth L."/>
            <person name="Reid J."/>
            <person name="Worley K."/>
            <person name="Petrosino J."/>
            <person name="Highlander S."/>
            <person name="Gibbs R."/>
            <person name="Gibbs R."/>
        </authorList>
    </citation>
    <scope>NUCLEOTIDE SEQUENCE [LARGE SCALE GENOMIC DNA]</scope>
    <source>
        <strain evidence="1 2">ATCC 11563</strain>
    </source>
</reference>
<organism evidence="1 2">
    <name type="scientific">Aerococcus viridans (strain ATCC 11563 / DSM 20340 / CCUG 4311 / JCM 20461 / NBRC 12219 / NCTC 8251 / M1)</name>
    <dbReference type="NCBI Taxonomy" id="655812"/>
    <lineage>
        <taxon>Bacteria</taxon>
        <taxon>Bacillati</taxon>
        <taxon>Bacillota</taxon>
        <taxon>Bacilli</taxon>
        <taxon>Lactobacillales</taxon>
        <taxon>Aerococcaceae</taxon>
        <taxon>Aerococcus</taxon>
    </lineage>
</organism>
<dbReference type="Proteomes" id="UP000003764">
    <property type="component" value="Unassembled WGS sequence"/>
</dbReference>
<evidence type="ECO:0000313" key="2">
    <source>
        <dbReference type="Proteomes" id="UP000003764"/>
    </source>
</evidence>
<proteinExistence type="predicted"/>
<dbReference type="EMBL" id="ADNT01000092">
    <property type="protein sequence ID" value="EFG49210.1"/>
    <property type="molecule type" value="Genomic_DNA"/>
</dbReference>
<accession>A0ABN0A7N1</accession>
<sequence>MKDDTVGRVAKKWRPPCKMFQNDTLGSVGNNRQKKAFHKEMARNKNFF</sequence>
<name>A0ABN0A7N1_AERVM</name>
<evidence type="ECO:0000313" key="1">
    <source>
        <dbReference type="EMBL" id="EFG49210.1"/>
    </source>
</evidence>
<protein>
    <submittedName>
        <fullName evidence="1">Uncharacterized protein</fullName>
    </submittedName>
</protein>